<comment type="pathway">
    <text evidence="2">Pyrimidine metabolism; UMP biosynthesis via de novo pathway.</text>
</comment>
<comment type="caution">
    <text evidence="7">The sequence shown here is derived from an EMBL/GenBank/DDBJ whole genome shotgun (WGS) entry which is preliminary data.</text>
</comment>
<reference evidence="8" key="1">
    <citation type="submission" date="2017-01" db="EMBL/GenBank/DDBJ databases">
        <title>Comparative genomics of anhydrobiosis in the tardigrade Hypsibius dujardini.</title>
        <authorList>
            <person name="Yoshida Y."/>
            <person name="Koutsovoulos G."/>
            <person name="Laetsch D."/>
            <person name="Stevens L."/>
            <person name="Kumar S."/>
            <person name="Horikawa D."/>
            <person name="Ishino K."/>
            <person name="Komine S."/>
            <person name="Tomita M."/>
            <person name="Blaxter M."/>
            <person name="Arakawa K."/>
        </authorList>
    </citation>
    <scope>NUCLEOTIDE SEQUENCE [LARGE SCALE GENOMIC DNA]</scope>
    <source>
        <strain evidence="8">Z151</strain>
    </source>
</reference>
<dbReference type="OrthoDB" id="14784at2759"/>
<dbReference type="InterPro" id="IPR005720">
    <property type="entry name" value="Dihydroorotate_DH_cat"/>
</dbReference>
<evidence type="ECO:0000259" key="6">
    <source>
        <dbReference type="Pfam" id="PF01180"/>
    </source>
</evidence>
<dbReference type="Pfam" id="PF01180">
    <property type="entry name" value="DHO_dh"/>
    <property type="match status" value="1"/>
</dbReference>
<dbReference type="PANTHER" id="PTHR48109:SF4">
    <property type="entry name" value="DIHYDROOROTATE DEHYDROGENASE (QUINONE), MITOCHONDRIAL"/>
    <property type="match status" value="1"/>
</dbReference>
<dbReference type="AlphaFoldDB" id="A0A9X6RQ44"/>
<dbReference type="PANTHER" id="PTHR48109">
    <property type="entry name" value="DIHYDROOROTATE DEHYDROGENASE (QUINONE), MITOCHONDRIAL-RELATED"/>
    <property type="match status" value="1"/>
</dbReference>
<proteinExistence type="predicted"/>
<dbReference type="EMBL" id="MTYJ01001380">
    <property type="protein sequence ID" value="OWA55732.1"/>
    <property type="molecule type" value="Genomic_DNA"/>
</dbReference>
<protein>
    <recommendedName>
        <fullName evidence="6">Dihydroorotate dehydrogenase catalytic domain-containing protein</fullName>
    </recommendedName>
</protein>
<keyword evidence="8" id="KW-1185">Reference proteome</keyword>
<dbReference type="InterPro" id="IPR013785">
    <property type="entry name" value="Aldolase_TIM"/>
</dbReference>
<feature type="non-terminal residue" evidence="7">
    <location>
        <position position="85"/>
    </location>
</feature>
<gene>
    <name evidence="7" type="ORF">BV898_20120</name>
</gene>
<name>A0A9X6RQ44_HYPEX</name>
<dbReference type="InterPro" id="IPR050074">
    <property type="entry name" value="DHO_dehydrogenase"/>
</dbReference>
<keyword evidence="5" id="KW-0560">Oxidoreductase</keyword>
<evidence type="ECO:0000313" key="8">
    <source>
        <dbReference type="Proteomes" id="UP000192578"/>
    </source>
</evidence>
<dbReference type="GO" id="GO:0004152">
    <property type="term" value="F:dihydroorotate dehydrogenase activity"/>
    <property type="evidence" value="ECO:0007669"/>
    <property type="project" value="TreeGrafter"/>
</dbReference>
<evidence type="ECO:0000256" key="1">
    <source>
        <dbReference type="ARBA" id="ARBA00001917"/>
    </source>
</evidence>
<accession>A0A9X6RQ44</accession>
<keyword evidence="4" id="KW-0288">FMN</keyword>
<evidence type="ECO:0000256" key="5">
    <source>
        <dbReference type="ARBA" id="ARBA00023002"/>
    </source>
</evidence>
<dbReference type="SUPFAM" id="SSF51395">
    <property type="entry name" value="FMN-linked oxidoreductases"/>
    <property type="match status" value="1"/>
</dbReference>
<dbReference type="GO" id="GO:0005737">
    <property type="term" value="C:cytoplasm"/>
    <property type="evidence" value="ECO:0007669"/>
    <property type="project" value="InterPro"/>
</dbReference>
<sequence length="85" mass="9381">MDFHNVGQIARPLKNITDSRQYKTGPLGVNLGANKNSPDVVADYVEGVRVFSNVADFFVINVSSPNTPGLRVHQQRDKLETLLEA</sequence>
<keyword evidence="3" id="KW-0285">Flavoprotein</keyword>
<feature type="domain" description="Dihydroorotate dehydrogenase catalytic" evidence="6">
    <location>
        <begin position="12"/>
        <end position="83"/>
    </location>
</feature>
<dbReference type="GO" id="GO:0006207">
    <property type="term" value="P:'de novo' pyrimidine nucleobase biosynthetic process"/>
    <property type="evidence" value="ECO:0007669"/>
    <property type="project" value="TreeGrafter"/>
</dbReference>
<evidence type="ECO:0000313" key="7">
    <source>
        <dbReference type="EMBL" id="OWA55732.1"/>
    </source>
</evidence>
<evidence type="ECO:0000256" key="3">
    <source>
        <dbReference type="ARBA" id="ARBA00022630"/>
    </source>
</evidence>
<evidence type="ECO:0000256" key="4">
    <source>
        <dbReference type="ARBA" id="ARBA00022643"/>
    </source>
</evidence>
<organism evidence="7 8">
    <name type="scientific">Hypsibius exemplaris</name>
    <name type="common">Freshwater tardigrade</name>
    <dbReference type="NCBI Taxonomy" id="2072580"/>
    <lineage>
        <taxon>Eukaryota</taxon>
        <taxon>Metazoa</taxon>
        <taxon>Ecdysozoa</taxon>
        <taxon>Tardigrada</taxon>
        <taxon>Eutardigrada</taxon>
        <taxon>Parachela</taxon>
        <taxon>Hypsibioidea</taxon>
        <taxon>Hypsibiidae</taxon>
        <taxon>Hypsibius</taxon>
    </lineage>
</organism>
<dbReference type="Proteomes" id="UP000192578">
    <property type="component" value="Unassembled WGS sequence"/>
</dbReference>
<comment type="cofactor">
    <cofactor evidence="1">
        <name>FMN</name>
        <dbReference type="ChEBI" id="CHEBI:58210"/>
    </cofactor>
</comment>
<dbReference type="GO" id="GO:0009220">
    <property type="term" value="P:pyrimidine ribonucleotide biosynthetic process"/>
    <property type="evidence" value="ECO:0007669"/>
    <property type="project" value="TreeGrafter"/>
</dbReference>
<evidence type="ECO:0000256" key="2">
    <source>
        <dbReference type="ARBA" id="ARBA00004725"/>
    </source>
</evidence>
<dbReference type="Gene3D" id="3.20.20.70">
    <property type="entry name" value="Aldolase class I"/>
    <property type="match status" value="1"/>
</dbReference>